<feature type="transmembrane region" description="Helical" evidence="15">
    <location>
        <begin position="108"/>
        <end position="130"/>
    </location>
</feature>
<reference evidence="17" key="1">
    <citation type="submission" date="2023-03" db="EMBL/GenBank/DDBJ databases">
        <title>Near-Complete genome sequence of Lipomyces tetrasporous NRRL Y-64009, an oleaginous yeast capable of growing on lignocellulosic hydrolysates.</title>
        <authorList>
            <consortium name="Lawrence Berkeley National Laboratory"/>
            <person name="Jagtap S.S."/>
            <person name="Liu J.-J."/>
            <person name="Walukiewicz H.E."/>
            <person name="Pangilinan J."/>
            <person name="Lipzen A."/>
            <person name="Ahrendt S."/>
            <person name="Koriabine M."/>
            <person name="Cobaugh K."/>
            <person name="Salamov A."/>
            <person name="Yoshinaga Y."/>
            <person name="Ng V."/>
            <person name="Daum C."/>
            <person name="Grigoriev I.V."/>
            <person name="Slininger P.J."/>
            <person name="Dien B.S."/>
            <person name="Jin Y.-S."/>
            <person name="Rao C.V."/>
        </authorList>
    </citation>
    <scope>NUCLEOTIDE SEQUENCE</scope>
    <source>
        <strain evidence="17">NRRL Y-64009</strain>
    </source>
</reference>
<feature type="domain" description="SH3" evidence="16">
    <location>
        <begin position="308"/>
        <end position="369"/>
    </location>
</feature>
<feature type="compositionally biased region" description="Low complexity" evidence="14">
    <location>
        <begin position="287"/>
        <end position="299"/>
    </location>
</feature>
<dbReference type="InterPro" id="IPR035522">
    <property type="entry name" value="Sho1_SH3"/>
</dbReference>
<keyword evidence="7 15" id="KW-0812">Transmembrane</keyword>
<evidence type="ECO:0000256" key="7">
    <source>
        <dbReference type="ARBA" id="ARBA00022692"/>
    </source>
</evidence>
<evidence type="ECO:0000313" key="18">
    <source>
        <dbReference type="Proteomes" id="UP001217417"/>
    </source>
</evidence>
<feature type="compositionally biased region" description="Polar residues" evidence="14">
    <location>
        <begin position="177"/>
        <end position="194"/>
    </location>
</feature>
<dbReference type="CDD" id="cd11855">
    <property type="entry name" value="SH3_Sho1p"/>
    <property type="match status" value="1"/>
</dbReference>
<dbReference type="InterPro" id="IPR036028">
    <property type="entry name" value="SH3-like_dom_sf"/>
</dbReference>
<evidence type="ECO:0000256" key="10">
    <source>
        <dbReference type="ARBA" id="ARBA00023136"/>
    </source>
</evidence>
<evidence type="ECO:0000256" key="5">
    <source>
        <dbReference type="ARBA" id="ARBA00022443"/>
    </source>
</evidence>
<dbReference type="PROSITE" id="PS50002">
    <property type="entry name" value="SH3"/>
    <property type="match status" value="1"/>
</dbReference>
<keyword evidence="6" id="KW-1003">Cell membrane</keyword>
<dbReference type="Pfam" id="PF00018">
    <property type="entry name" value="SH3_1"/>
    <property type="match status" value="1"/>
</dbReference>
<sequence>MERTEYYSSPLFDVGLLIGDPFALATISVAAIGWFIALAASIVADVGGPYPQFSWWGIVYEFLVICGVIYVIGANAIEPYRIAIVGFTAAALVYTTNSTNNLVYTGRAADAAAAAGHILLSIINILWIFYFGTTSDAGPHAFIDSYALHRDARYNDRHRAKYPPAQPSPAHSRGFQPMQQAALPSSSQTHSQQAYYEAGPATTGSIRPHQMFTSAQLNGFETTSLQGGPGSMVMRRPSAAAAGAYAGSSHNGSGLVLPQTGSATNLHSASGTMLSGGGGGQQDDHGQLQQQQTGGTSTMIEPLDVPTEYPLRARAIYSYEANPEDANEISFVKDEILEVSDVSGRWWQARRANGEVGICPSNYVQLLDD</sequence>
<evidence type="ECO:0000256" key="2">
    <source>
        <dbReference type="ARBA" id="ARBA00009739"/>
    </source>
</evidence>
<keyword evidence="18" id="KW-1185">Reference proteome</keyword>
<feature type="transmembrane region" description="Helical" evidence="15">
    <location>
        <begin position="79"/>
        <end position="96"/>
    </location>
</feature>
<dbReference type="PRINTS" id="PR00452">
    <property type="entry name" value="SH3DOMAIN"/>
</dbReference>
<evidence type="ECO:0000256" key="9">
    <source>
        <dbReference type="ARBA" id="ARBA00023016"/>
    </source>
</evidence>
<dbReference type="InterPro" id="IPR001452">
    <property type="entry name" value="SH3_domain"/>
</dbReference>
<comment type="similarity">
    <text evidence="2">Belongs to the SHO1 family.</text>
</comment>
<evidence type="ECO:0000256" key="4">
    <source>
        <dbReference type="ARBA" id="ARBA00017350"/>
    </source>
</evidence>
<comment type="subcellular location">
    <subcellularLocation>
        <location evidence="1">Cell membrane</location>
        <topology evidence="1">Multi-pass membrane protein</topology>
    </subcellularLocation>
</comment>
<feature type="region of interest" description="Disordered" evidence="14">
    <location>
        <begin position="159"/>
        <end position="194"/>
    </location>
</feature>
<dbReference type="FunFam" id="2.30.30.40:FF:000213">
    <property type="entry name" value="High osmolarity signaling protein SHO1"/>
    <property type="match status" value="1"/>
</dbReference>
<dbReference type="AlphaFoldDB" id="A0AAD7QQP6"/>
<evidence type="ECO:0000256" key="1">
    <source>
        <dbReference type="ARBA" id="ARBA00004651"/>
    </source>
</evidence>
<name>A0AAD7QQP6_9ASCO</name>
<evidence type="ECO:0000256" key="14">
    <source>
        <dbReference type="SAM" id="MobiDB-lite"/>
    </source>
</evidence>
<dbReference type="GeneID" id="80882953"/>
<evidence type="ECO:0000256" key="15">
    <source>
        <dbReference type="SAM" id="Phobius"/>
    </source>
</evidence>
<feature type="transmembrane region" description="Helical" evidence="15">
    <location>
        <begin position="55"/>
        <end position="73"/>
    </location>
</feature>
<dbReference type="RefSeq" id="XP_056043257.1">
    <property type="nucleotide sequence ID" value="XM_056187787.1"/>
</dbReference>
<feature type="transmembrane region" description="Helical" evidence="15">
    <location>
        <begin position="22"/>
        <end position="43"/>
    </location>
</feature>
<dbReference type="Proteomes" id="UP001217417">
    <property type="component" value="Unassembled WGS sequence"/>
</dbReference>
<comment type="caution">
    <text evidence="17">The sequence shown here is derived from an EMBL/GenBank/DDBJ whole genome shotgun (WGS) entry which is preliminary data.</text>
</comment>
<evidence type="ECO:0000256" key="12">
    <source>
        <dbReference type="ARBA" id="ARBA00030785"/>
    </source>
</evidence>
<dbReference type="PANTHER" id="PTHR15735:SF20">
    <property type="entry name" value="HIGH OSMOLARITY SIGNALING PROTEIN SHO1"/>
    <property type="match status" value="1"/>
</dbReference>
<evidence type="ECO:0000256" key="6">
    <source>
        <dbReference type="ARBA" id="ARBA00022475"/>
    </source>
</evidence>
<dbReference type="Gene3D" id="2.30.30.40">
    <property type="entry name" value="SH3 Domains"/>
    <property type="match status" value="1"/>
</dbReference>
<dbReference type="SUPFAM" id="SSF50044">
    <property type="entry name" value="SH3-domain"/>
    <property type="match status" value="1"/>
</dbReference>
<dbReference type="EMBL" id="JARPMG010000006">
    <property type="protein sequence ID" value="KAJ8099807.1"/>
    <property type="molecule type" value="Genomic_DNA"/>
</dbReference>
<dbReference type="PANTHER" id="PTHR15735">
    <property type="entry name" value="FCH AND DOUBLE SH3 DOMAINS PROTEIN"/>
    <property type="match status" value="1"/>
</dbReference>
<evidence type="ECO:0000256" key="3">
    <source>
        <dbReference type="ARBA" id="ARBA00016255"/>
    </source>
</evidence>
<gene>
    <name evidence="17" type="ORF">POJ06DRAFT_254533</name>
</gene>
<proteinExistence type="inferred from homology"/>
<evidence type="ECO:0000259" key="16">
    <source>
        <dbReference type="PROSITE" id="PS50002"/>
    </source>
</evidence>
<evidence type="ECO:0000256" key="13">
    <source>
        <dbReference type="PROSITE-ProRule" id="PRU00192"/>
    </source>
</evidence>
<dbReference type="SMART" id="SM00326">
    <property type="entry name" value="SH3"/>
    <property type="match status" value="1"/>
</dbReference>
<evidence type="ECO:0000256" key="11">
    <source>
        <dbReference type="ARBA" id="ARBA00029697"/>
    </source>
</evidence>
<feature type="region of interest" description="Disordered" evidence="14">
    <location>
        <begin position="267"/>
        <end position="302"/>
    </location>
</feature>
<accession>A0AAD7QQP6</accession>
<dbReference type="GO" id="GO:0030833">
    <property type="term" value="P:regulation of actin filament polymerization"/>
    <property type="evidence" value="ECO:0007669"/>
    <property type="project" value="TreeGrafter"/>
</dbReference>
<evidence type="ECO:0000256" key="8">
    <source>
        <dbReference type="ARBA" id="ARBA00022989"/>
    </source>
</evidence>
<keyword evidence="10 15" id="KW-0472">Membrane</keyword>
<dbReference type="GO" id="GO:0007232">
    <property type="term" value="P:osmosensory signaling pathway via Sho1 osmosensor"/>
    <property type="evidence" value="ECO:0007669"/>
    <property type="project" value="UniProtKB-ARBA"/>
</dbReference>
<keyword evidence="5 13" id="KW-0728">SH3 domain</keyword>
<dbReference type="GO" id="GO:0005886">
    <property type="term" value="C:plasma membrane"/>
    <property type="evidence" value="ECO:0007669"/>
    <property type="project" value="UniProtKB-SubCell"/>
</dbReference>
<evidence type="ECO:0000313" key="17">
    <source>
        <dbReference type="EMBL" id="KAJ8099807.1"/>
    </source>
</evidence>
<protein>
    <recommendedName>
        <fullName evidence="4">High osmolarity signaling protein SHO1</fullName>
    </recommendedName>
    <alternativeName>
        <fullName evidence="3">High osmolarity signaling protein sho1</fullName>
    </alternativeName>
    <alternativeName>
        <fullName evidence="11 12">Osmosensor SHO1</fullName>
    </alternativeName>
</protein>
<keyword evidence="8 15" id="KW-1133">Transmembrane helix</keyword>
<keyword evidence="9" id="KW-0346">Stress response</keyword>
<organism evidence="17 18">
    <name type="scientific">Lipomyces tetrasporus</name>
    <dbReference type="NCBI Taxonomy" id="54092"/>
    <lineage>
        <taxon>Eukaryota</taxon>
        <taxon>Fungi</taxon>
        <taxon>Dikarya</taxon>
        <taxon>Ascomycota</taxon>
        <taxon>Saccharomycotina</taxon>
        <taxon>Lipomycetes</taxon>
        <taxon>Lipomycetales</taxon>
        <taxon>Lipomycetaceae</taxon>
        <taxon>Lipomyces</taxon>
    </lineage>
</organism>